<proteinExistence type="predicted"/>
<protein>
    <submittedName>
        <fullName evidence="1">Ankyrin repeat protein</fullName>
    </submittedName>
</protein>
<dbReference type="AlphaFoldDB" id="A0A9N8F3H9"/>
<evidence type="ECO:0000313" key="1">
    <source>
        <dbReference type="EMBL" id="CAB9530039.1"/>
    </source>
</evidence>
<dbReference type="InterPro" id="IPR053164">
    <property type="entry name" value="IS1016-like_transposase"/>
</dbReference>
<dbReference type="SUPFAM" id="SSF140860">
    <property type="entry name" value="Pseudo ankyrin repeat-like"/>
    <property type="match status" value="1"/>
</dbReference>
<dbReference type="PANTHER" id="PTHR47163">
    <property type="entry name" value="DDE_TNP_IS1595 DOMAIN-CONTAINING PROTEIN"/>
    <property type="match status" value="1"/>
</dbReference>
<keyword evidence="2" id="KW-1185">Reference proteome</keyword>
<dbReference type="PANTHER" id="PTHR47163:SF2">
    <property type="entry name" value="SI:DKEY-17M8.2"/>
    <property type="match status" value="1"/>
</dbReference>
<name>A0A9N8F3H9_9STRA</name>
<gene>
    <name evidence="1" type="ORF">SEMRO_2720_G335470.1</name>
</gene>
<reference evidence="1" key="1">
    <citation type="submission" date="2020-06" db="EMBL/GenBank/DDBJ databases">
        <authorList>
            <consortium name="Plant Systems Biology data submission"/>
        </authorList>
    </citation>
    <scope>NUCLEOTIDE SEQUENCE</scope>
    <source>
        <strain evidence="1">D6</strain>
    </source>
</reference>
<accession>A0A9N8F3H9</accession>
<comment type="caution">
    <text evidence="1">The sequence shown here is derived from an EMBL/GenBank/DDBJ whole genome shotgun (WGS) entry which is preliminary data.</text>
</comment>
<dbReference type="EMBL" id="CAICTM010002718">
    <property type="protein sequence ID" value="CAB9530039.1"/>
    <property type="molecule type" value="Genomic_DNA"/>
</dbReference>
<dbReference type="Proteomes" id="UP001153069">
    <property type="component" value="Unassembled WGS sequence"/>
</dbReference>
<evidence type="ECO:0000313" key="2">
    <source>
        <dbReference type="Proteomes" id="UP001153069"/>
    </source>
</evidence>
<organism evidence="1 2">
    <name type="scientific">Seminavis robusta</name>
    <dbReference type="NCBI Taxonomy" id="568900"/>
    <lineage>
        <taxon>Eukaryota</taxon>
        <taxon>Sar</taxon>
        <taxon>Stramenopiles</taxon>
        <taxon>Ochrophyta</taxon>
        <taxon>Bacillariophyta</taxon>
        <taxon>Bacillariophyceae</taxon>
        <taxon>Bacillariophycidae</taxon>
        <taxon>Naviculales</taxon>
        <taxon>Naviculaceae</taxon>
        <taxon>Seminavis</taxon>
    </lineage>
</organism>
<sequence length="232" mass="26637">MFGWSPNTVTDDWFKFAQQLIGEMVLETMENYQIGGIGVEVEIDESKFVNHSENYKDPVTGACTNTIEGTWNGVKKRVPARKRTEEGVKPCLFEFMWRRMNQGRLWRALLEALAQKIQELYAAYCNSVENPPRVQIDNRFRQAESTDTFYSAVFCTVPRAERWRIHSGNNEVTQRSVCISAARAGSIPVIQWARGKEFPWSEKTCQAASEHGDLDVLKYLHENGCPWDENTC</sequence>